<feature type="region of interest" description="Disordered" evidence="4">
    <location>
        <begin position="270"/>
        <end position="290"/>
    </location>
</feature>
<gene>
    <name evidence="6" type="ORF">TOA249_LOCUS18891</name>
</gene>
<feature type="coiled-coil region" evidence="3">
    <location>
        <begin position="482"/>
        <end position="566"/>
    </location>
</feature>
<feature type="coiled-coil region" evidence="3">
    <location>
        <begin position="1523"/>
        <end position="1633"/>
    </location>
</feature>
<feature type="coiled-coil region" evidence="3">
    <location>
        <begin position="996"/>
        <end position="1037"/>
    </location>
</feature>
<evidence type="ECO:0000256" key="2">
    <source>
        <dbReference type="ARBA" id="ARBA00022490"/>
    </source>
</evidence>
<feature type="coiled-coil region" evidence="3">
    <location>
        <begin position="125"/>
        <end position="159"/>
    </location>
</feature>
<evidence type="ECO:0000256" key="1">
    <source>
        <dbReference type="ARBA" id="ARBA00004496"/>
    </source>
</evidence>
<dbReference type="GO" id="GO:0005737">
    <property type="term" value="C:cytoplasm"/>
    <property type="evidence" value="ECO:0007669"/>
    <property type="project" value="UniProtKB-SubCell"/>
</dbReference>
<reference evidence="6" key="1">
    <citation type="submission" date="2021-02" db="EMBL/GenBank/DDBJ databases">
        <authorList>
            <person name="Nowell W R."/>
        </authorList>
    </citation>
    <scope>NUCLEOTIDE SEQUENCE</scope>
</reference>
<dbReference type="Proteomes" id="UP000663838">
    <property type="component" value="Unassembled WGS sequence"/>
</dbReference>
<feature type="compositionally biased region" description="Basic residues" evidence="4">
    <location>
        <begin position="2121"/>
        <end position="2131"/>
    </location>
</feature>
<accession>A0A821K9C0</accession>
<sequence>MDTSHEEDPTSENTSTLVSLPDLATGTNPKSVREYDAVVGELKRENFDLKLRIFFLEQQNPSDNRSTSSSSSLIQPNYRQASHHEHIDQAATSYNESATNTANQVHLRLPTDSHQSLTQTTSNRGNDETDELHALRAELDRFRQENERLRQKLLQFSNDPTGTLTSQKNIQTTRATFTKSIIDNNMPVSTYTLQLSDRERKLQEQIISLEKQIKSLQSELFQSSNDLKVLRQKYEAESQLNQEHKTKAERVLKRVQQDYEKQIAHLEAGHKQKSTAYESYQHEQDQASSNVNVEEYRREIEHLRRTNKQLENQIRLMASSPPRTPIVQILPALDTNLTAENFQRLNEQIKSYATLHESLRNECEELRRSEQQLRQKINDLLPLLNVRQDKPDTSTSARQTSQTVTGVSSNVENPHAAIAQVTTQIRSSAESISTLTNNITKLKRDYENSQGIIHEKDTLIQEYRIRESEIERRIQGKYDIKIETLEQDKNTLRIQIQELDHQLKDFENRHDRSRIDFQNAYHDMEIKYTEEKQILQEQNQTLNDGIHSLQIEITEEQQKYNVLQTDYQKLKIIMPTHRLFLFQKYTFEAINVEELQRTIQQQKSQIESFHLEHQEMEVNFQEERLRLEKEYNFVKIRVTQIQSELDTSNSLYNEVRTERDEARLIIEEQQNKFDTLHQNTQDQITQYMKERDTLIDQLEILQLHRQTFEDQLEENEKKFIRMTKINDELTSKLSVYENRFHDYEDERKKYQSELTILQREVENSKMQRDDMLLQIDEWRRKYETEVHECRGLDHDKRSLLADLQLLTEENATLKHELDNIAIRIRVELLQEYESDYVDRYSKLSEATQNEIDSLMIEKQTAETEIVTKSLTITNLESQLQKVQHDLHKAHEVMQNYEVDIGHFREDLNRAEEANRAIKHEISKQYTSQLNTQNDRIKKFESQNKIYETQISQYKHELEAYSDNIYQLEQELAQRNIFIQKLQADPSPVDNSRTDFQIKLNIRYQQLEEEIQTYRDSLQEKEQQIEQLRQEIKPVDNSHSGTIEALQQDISYRQRLLDEKTSIINEHQHHISELKVTIQDYERRVSKVQEQLQHAEQTNYTQQLEIDDLVQKYNSLNINFTSILQDNEIYLNQIKDLEMERKSGGGCSFEQREHYQSIIDALNEKFEKEKPIQKENQSTTKDEIMDGKLKSDLENRDRLIATLQQTILDKDREINKLCEVNDYNQKKLKEFDRRFTAESTSDTVYSSRPALTNVSLQVDMQKKEREIEDLRNQLKDLQRGNKMPSTTTVIHRSKTRVSSNIDQLNREELLYELDVALQHIETLNEQLKNKNPSLTELHKQSVEVRDELTRQKYVCQVLWRKLDALIDIHGSNTRAELAIELADYKDELGKLKTQQSRANDSRPAKFNNNSRSSSEQNLSALHNGLSSIGTEYPTKNIKSTIALLEHSNIEWQTKLARLTEQLGRSEHQSRNYHRELNKYQKMLYEAGLIELSVRQRRRSADDSIIIGHMDLNKRSDDLTEIRNIDELKEMIHNQRKFIQQLQMRVRIKTSDIIQSPTIDKLNQQIQNLNLVIDTYQSESNLLKNELKKLYKTIEHNRKMQQNYEKVLQEQQISVEQAKKQLKRYEQMFKKYDTHLPIFDERKQHLIDPIDDYVINLDIDVLQESETKKKTSLAKKDSALSSATDTNEFQRQIQEKEDQFQKLNADFNKRGEQIKELTLKINNLERINTDAERYRSECDQIRQELTSGILQMDNELKQARLQIDSLKSYQLRYEKVEDNNRQLTAEIKRLQQEIERGESAKSHYKSEFEILERKLHNSGNTTEIAVGKSELAQLLEAIRLLRLDLEVSMEKQKELQARLDESLRRSRTPREFTFSGRGVSYPDLRIIDTSGLVGAENISSSTLIDEHRIRPIGSSSVEFDQVEFRQQYVGETEQRIPTQRYIIGEIQAHNELRQLIQDIKFDLKAIFPELKEKLGEKMNSSLTDLTIRSFEERFKSIDERLTHILDLIEAYWQHDLPEKNQYNEHIFVDYRLAEENKRLLWHQKKYVQDIQTLKQKYREQSSHLDQLLAQLTKANRRKADTGECLALLLRPTLDVLQKARTNIEHHLKESNTNTNPPGSAQSSHRRHRTNRKD</sequence>
<protein>
    <recommendedName>
        <fullName evidence="5">Centrosomin N-terminal motif 1 domain-containing protein</fullName>
    </recommendedName>
</protein>
<dbReference type="Gene3D" id="1.10.287.510">
    <property type="entry name" value="Helix hairpin bin"/>
    <property type="match status" value="1"/>
</dbReference>
<feature type="region of interest" description="Disordered" evidence="4">
    <location>
        <begin position="1391"/>
        <end position="1416"/>
    </location>
</feature>
<feature type="compositionally biased region" description="Polar residues" evidence="4">
    <location>
        <begin position="2108"/>
        <end position="2120"/>
    </location>
</feature>
<evidence type="ECO:0000313" key="7">
    <source>
        <dbReference type="Proteomes" id="UP000663838"/>
    </source>
</evidence>
<feature type="compositionally biased region" description="Polar residues" evidence="4">
    <location>
        <begin position="393"/>
        <end position="408"/>
    </location>
</feature>
<evidence type="ECO:0000259" key="5">
    <source>
        <dbReference type="Pfam" id="PF07989"/>
    </source>
</evidence>
<feature type="coiled-coil region" evidence="3">
    <location>
        <begin position="199"/>
        <end position="247"/>
    </location>
</feature>
<dbReference type="InterPro" id="IPR012943">
    <property type="entry name" value="Cnn_1N"/>
</dbReference>
<feature type="region of interest" description="Disordered" evidence="4">
    <location>
        <begin position="2103"/>
        <end position="2131"/>
    </location>
</feature>
<evidence type="ECO:0000313" key="6">
    <source>
        <dbReference type="EMBL" id="CAF4730937.1"/>
    </source>
</evidence>
<dbReference type="PANTHER" id="PTHR23159">
    <property type="entry name" value="CENTROSOMAL PROTEIN 2"/>
    <property type="match status" value="1"/>
</dbReference>
<feature type="region of interest" description="Disordered" evidence="4">
    <location>
        <begin position="1"/>
        <end position="29"/>
    </location>
</feature>
<feature type="compositionally biased region" description="Polar residues" evidence="4">
    <location>
        <begin position="1405"/>
        <end position="1416"/>
    </location>
</feature>
<feature type="coiled-coil region" evidence="3">
    <location>
        <begin position="1063"/>
        <end position="1097"/>
    </location>
</feature>
<comment type="subcellular location">
    <subcellularLocation>
        <location evidence="1">Cytoplasm</location>
    </subcellularLocation>
</comment>
<feature type="coiled-coil region" evidence="3">
    <location>
        <begin position="652"/>
        <end position="970"/>
    </location>
</feature>
<dbReference type="PANTHER" id="PTHR23159:SF31">
    <property type="entry name" value="CENTROSOME-ASSOCIATED PROTEIN CEP250 ISOFORM X1"/>
    <property type="match status" value="1"/>
</dbReference>
<organism evidence="6 7">
    <name type="scientific">Rotaria socialis</name>
    <dbReference type="NCBI Taxonomy" id="392032"/>
    <lineage>
        <taxon>Eukaryota</taxon>
        <taxon>Metazoa</taxon>
        <taxon>Spiralia</taxon>
        <taxon>Gnathifera</taxon>
        <taxon>Rotifera</taxon>
        <taxon>Eurotatoria</taxon>
        <taxon>Bdelloidea</taxon>
        <taxon>Philodinida</taxon>
        <taxon>Philodinidae</taxon>
        <taxon>Rotaria</taxon>
    </lineage>
</organism>
<comment type="caution">
    <text evidence="6">The sequence shown here is derived from an EMBL/GenBank/DDBJ whole genome shotgun (WGS) entry which is preliminary data.</text>
</comment>
<evidence type="ECO:0000256" key="3">
    <source>
        <dbReference type="SAM" id="Coils"/>
    </source>
</evidence>
<keyword evidence="2" id="KW-0963">Cytoplasm</keyword>
<dbReference type="EMBL" id="CAJOBS010001442">
    <property type="protein sequence ID" value="CAF4730937.1"/>
    <property type="molecule type" value="Genomic_DNA"/>
</dbReference>
<dbReference type="GO" id="GO:0005815">
    <property type="term" value="C:microtubule organizing center"/>
    <property type="evidence" value="ECO:0007669"/>
    <property type="project" value="InterPro"/>
</dbReference>
<feature type="domain" description="Centrosomin N-terminal motif 1" evidence="5">
    <location>
        <begin position="31"/>
        <end position="97"/>
    </location>
</feature>
<feature type="coiled-coil region" evidence="3">
    <location>
        <begin position="1252"/>
        <end position="1279"/>
    </location>
</feature>
<feature type="coiled-coil region" evidence="3">
    <location>
        <begin position="2048"/>
        <end position="2075"/>
    </location>
</feature>
<proteinExistence type="predicted"/>
<keyword evidence="3" id="KW-0175">Coiled coil</keyword>
<name>A0A821K9C0_9BILA</name>
<dbReference type="Pfam" id="PF07989">
    <property type="entry name" value="Cnn_1N"/>
    <property type="match status" value="1"/>
</dbReference>
<feature type="coiled-coil region" evidence="3">
    <location>
        <begin position="1684"/>
        <end position="1805"/>
    </location>
</feature>
<feature type="region of interest" description="Disordered" evidence="4">
    <location>
        <begin position="389"/>
        <end position="408"/>
    </location>
</feature>
<evidence type="ECO:0000256" key="4">
    <source>
        <dbReference type="SAM" id="MobiDB-lite"/>
    </source>
</evidence>